<dbReference type="KEGG" id="serw:FY030_10770"/>
<evidence type="ECO:0000256" key="2">
    <source>
        <dbReference type="ARBA" id="ARBA00022676"/>
    </source>
</evidence>
<evidence type="ECO:0000259" key="5">
    <source>
        <dbReference type="Pfam" id="PF13439"/>
    </source>
</evidence>
<feature type="domain" description="Glycosyl transferase family 1" evidence="4">
    <location>
        <begin position="203"/>
        <end position="354"/>
    </location>
</feature>
<dbReference type="RefSeq" id="WP_158061506.1">
    <property type="nucleotide sequence ID" value="NZ_CP044427.1"/>
</dbReference>
<dbReference type="CDD" id="cd03814">
    <property type="entry name" value="GT4-like"/>
    <property type="match status" value="1"/>
</dbReference>
<dbReference type="InterPro" id="IPR028098">
    <property type="entry name" value="Glyco_trans_4-like_N"/>
</dbReference>
<feature type="domain" description="Glycosyltransferase subfamily 4-like N-terminal" evidence="5">
    <location>
        <begin position="15"/>
        <end position="184"/>
    </location>
</feature>
<dbReference type="SUPFAM" id="SSF53756">
    <property type="entry name" value="UDP-Glycosyltransferase/glycogen phosphorylase"/>
    <property type="match status" value="1"/>
</dbReference>
<dbReference type="PANTHER" id="PTHR45947">
    <property type="entry name" value="SULFOQUINOVOSYL TRANSFERASE SQD2"/>
    <property type="match status" value="1"/>
</dbReference>
<dbReference type="GO" id="GO:1901137">
    <property type="term" value="P:carbohydrate derivative biosynthetic process"/>
    <property type="evidence" value="ECO:0007669"/>
    <property type="project" value="UniProtKB-ARBA"/>
</dbReference>
<organism evidence="6 7">
    <name type="scientific">Ornithinimicrobium pratense</name>
    <dbReference type="NCBI Taxonomy" id="2593973"/>
    <lineage>
        <taxon>Bacteria</taxon>
        <taxon>Bacillati</taxon>
        <taxon>Actinomycetota</taxon>
        <taxon>Actinomycetes</taxon>
        <taxon>Micrococcales</taxon>
        <taxon>Ornithinimicrobiaceae</taxon>
        <taxon>Ornithinimicrobium</taxon>
    </lineage>
</organism>
<evidence type="ECO:0000256" key="3">
    <source>
        <dbReference type="ARBA" id="ARBA00022679"/>
    </source>
</evidence>
<dbReference type="PANTHER" id="PTHR45947:SF3">
    <property type="entry name" value="SULFOQUINOVOSYL TRANSFERASE SQD2"/>
    <property type="match status" value="1"/>
</dbReference>
<dbReference type="GO" id="GO:0016758">
    <property type="term" value="F:hexosyltransferase activity"/>
    <property type="evidence" value="ECO:0007669"/>
    <property type="project" value="TreeGrafter"/>
</dbReference>
<gene>
    <name evidence="6" type="ORF">FY030_10770</name>
</gene>
<reference evidence="6 7" key="1">
    <citation type="submission" date="2019-09" db="EMBL/GenBank/DDBJ databases">
        <title>Serinicoccus pratensis sp. nov., isolated from meadow soil.</title>
        <authorList>
            <person name="Zhang W."/>
        </authorList>
    </citation>
    <scope>NUCLEOTIDE SEQUENCE [LARGE SCALE GENOMIC DNA]</scope>
    <source>
        <strain evidence="6 7">W204</strain>
    </source>
</reference>
<dbReference type="OrthoDB" id="9802525at2"/>
<proteinExistence type="predicted"/>
<keyword evidence="2" id="KW-0328">Glycosyltransferase</keyword>
<protein>
    <recommendedName>
        <fullName evidence="1">D-inositol 3-phosphate glycosyltransferase</fullName>
    </recommendedName>
</protein>
<dbReference type="Proteomes" id="UP000326546">
    <property type="component" value="Chromosome"/>
</dbReference>
<evidence type="ECO:0000256" key="1">
    <source>
        <dbReference type="ARBA" id="ARBA00021292"/>
    </source>
</evidence>
<name>A0A5J6V7R6_9MICO</name>
<evidence type="ECO:0000313" key="6">
    <source>
        <dbReference type="EMBL" id="QFG69123.1"/>
    </source>
</evidence>
<keyword evidence="3 6" id="KW-0808">Transferase</keyword>
<dbReference type="AlphaFoldDB" id="A0A5J6V7R6"/>
<dbReference type="InterPro" id="IPR050194">
    <property type="entry name" value="Glycosyltransferase_grp1"/>
</dbReference>
<evidence type="ECO:0000259" key="4">
    <source>
        <dbReference type="Pfam" id="PF00534"/>
    </source>
</evidence>
<evidence type="ECO:0000313" key="7">
    <source>
        <dbReference type="Proteomes" id="UP000326546"/>
    </source>
</evidence>
<dbReference type="Gene3D" id="3.40.50.2000">
    <property type="entry name" value="Glycogen Phosphorylase B"/>
    <property type="match status" value="2"/>
</dbReference>
<dbReference type="InterPro" id="IPR001296">
    <property type="entry name" value="Glyco_trans_1"/>
</dbReference>
<dbReference type="Pfam" id="PF00534">
    <property type="entry name" value="Glycos_transf_1"/>
    <property type="match status" value="1"/>
</dbReference>
<dbReference type="Pfam" id="PF13439">
    <property type="entry name" value="Glyco_transf_4"/>
    <property type="match status" value="1"/>
</dbReference>
<accession>A0A5J6V7R6</accession>
<sequence>MKVAIVTESFLPALNGVTTSVCRVLECLRAQGHEALVVAPGTSPWSPVPTPQYHAGFPVHTVTSVPVRQFRVGLPSYEMETVLHRFRPDVVHVASPFVLGVRGLTAARALGLPSVAIYQTDMPSYIRQHAGPAGELTARAAWRWIRRIHDQADLTLAPSSAALADLAAHRVPRIALWGRGVDSELFHPDRRTDPVATALRGELAPHGETLLGYVGRLAPEKELHRLAELSRLPGTRLVLVGEGPSRDLLQSLLPGAVFLGRREGAALAQAYAAFDVFVHTGTRETFGQTLQEAAAAGLPVVAPARGGPVDLVDVGRTGHLFDPDRPGALRAAVEPLTGPEAAGLREQLGRAGRARVQQRSWPALVDQLLDHYSMVVDRATARPVVA</sequence>
<dbReference type="EMBL" id="CP044427">
    <property type="protein sequence ID" value="QFG69123.1"/>
    <property type="molecule type" value="Genomic_DNA"/>
</dbReference>
<keyword evidence="7" id="KW-1185">Reference proteome</keyword>